<dbReference type="SUPFAM" id="SSF51445">
    <property type="entry name" value="(Trans)glycosidases"/>
    <property type="match status" value="1"/>
</dbReference>
<dbReference type="InterPro" id="IPR029062">
    <property type="entry name" value="Class_I_gatase-like"/>
</dbReference>
<evidence type="ECO:0000256" key="1">
    <source>
        <dbReference type="ARBA" id="ARBA00001412"/>
    </source>
</evidence>
<evidence type="ECO:0000256" key="6">
    <source>
        <dbReference type="PIRNR" id="PIRNR001084"/>
    </source>
</evidence>
<feature type="domain" description="Glycoside hydrolase family 42 N-terminal" evidence="10">
    <location>
        <begin position="17"/>
        <end position="383"/>
    </location>
</feature>
<evidence type="ECO:0000313" key="12">
    <source>
        <dbReference type="EMBL" id="AOS62340.1"/>
    </source>
</evidence>
<dbReference type="GO" id="GO:0009341">
    <property type="term" value="C:beta-galactosidase complex"/>
    <property type="evidence" value="ECO:0007669"/>
    <property type="project" value="InterPro"/>
</dbReference>
<dbReference type="InterPro" id="IPR017853">
    <property type="entry name" value="GH"/>
</dbReference>
<evidence type="ECO:0000259" key="10">
    <source>
        <dbReference type="Pfam" id="PF02449"/>
    </source>
</evidence>
<gene>
    <name evidence="12" type="ORF">TL08_07610</name>
</gene>
<evidence type="ECO:0000256" key="3">
    <source>
        <dbReference type="ARBA" id="ARBA00012756"/>
    </source>
</evidence>
<dbReference type="PANTHER" id="PTHR36447:SF1">
    <property type="entry name" value="BETA-GALACTOSIDASE GANA"/>
    <property type="match status" value="1"/>
</dbReference>
<reference evidence="13" key="1">
    <citation type="submission" date="2016-03" db="EMBL/GenBank/DDBJ databases">
        <title>Complete genome sequence of the type strain Actinoalloteichus hymeniacidonis DSM 45092.</title>
        <authorList>
            <person name="Schaffert L."/>
            <person name="Albersmeier A."/>
            <person name="Winkler A."/>
            <person name="Kalinowski J."/>
            <person name="Zotchev S."/>
            <person name="Ruckert C."/>
        </authorList>
    </citation>
    <scope>NUCLEOTIDE SEQUENCE [LARGE SCALE GENOMIC DNA]</scope>
    <source>
        <strain evidence="13">HPA177(T) (DSM 45092(T))</strain>
    </source>
</reference>
<dbReference type="SUPFAM" id="SSF52317">
    <property type="entry name" value="Class I glutamine amidotransferase-like"/>
    <property type="match status" value="1"/>
</dbReference>
<feature type="active site" description="Proton donor" evidence="7">
    <location>
        <position position="153"/>
    </location>
</feature>
<dbReference type="Pfam" id="PF02449">
    <property type="entry name" value="Glyco_hydro_42"/>
    <property type="match status" value="1"/>
</dbReference>
<feature type="binding site" evidence="8">
    <location>
        <position position="114"/>
    </location>
    <ligand>
        <name>substrate</name>
    </ligand>
</feature>
<keyword evidence="4 6" id="KW-0378">Hydrolase</keyword>
<dbReference type="KEGG" id="ahm:TL08_07610"/>
<evidence type="ECO:0000256" key="9">
    <source>
        <dbReference type="PIRSR" id="PIRSR001084-3"/>
    </source>
</evidence>
<dbReference type="GO" id="GO:0005975">
    <property type="term" value="P:carbohydrate metabolic process"/>
    <property type="evidence" value="ECO:0007669"/>
    <property type="project" value="InterPro"/>
</dbReference>
<dbReference type="Gene3D" id="3.20.20.80">
    <property type="entry name" value="Glycosidases"/>
    <property type="match status" value="1"/>
</dbReference>
<dbReference type="EC" id="3.2.1.23" evidence="3 6"/>
<comment type="similarity">
    <text evidence="2 6">Belongs to the glycosyl hydrolase 42 family.</text>
</comment>
<dbReference type="GO" id="GO:0046872">
    <property type="term" value="F:metal ion binding"/>
    <property type="evidence" value="ECO:0007669"/>
    <property type="project" value="UniProtKB-KW"/>
</dbReference>
<dbReference type="InterPro" id="IPR013780">
    <property type="entry name" value="Glyco_hydro_b"/>
</dbReference>
<dbReference type="AlphaFoldDB" id="A0AAC9MXJ9"/>
<evidence type="ECO:0000256" key="4">
    <source>
        <dbReference type="ARBA" id="ARBA00022801"/>
    </source>
</evidence>
<comment type="catalytic activity">
    <reaction evidence="1 6">
        <text>Hydrolysis of terminal non-reducing beta-D-galactose residues in beta-D-galactosides.</text>
        <dbReference type="EC" id="3.2.1.23"/>
    </reaction>
</comment>
<dbReference type="Proteomes" id="UP000095210">
    <property type="component" value="Chromosome"/>
</dbReference>
<dbReference type="GO" id="GO:0004565">
    <property type="term" value="F:beta-galactosidase activity"/>
    <property type="evidence" value="ECO:0007669"/>
    <property type="project" value="UniProtKB-EC"/>
</dbReference>
<keyword evidence="9" id="KW-0479">Metal-binding</keyword>
<evidence type="ECO:0000256" key="7">
    <source>
        <dbReference type="PIRSR" id="PIRSR001084-1"/>
    </source>
</evidence>
<keyword evidence="5 6" id="KW-0326">Glycosidase</keyword>
<dbReference type="Pfam" id="PF08532">
    <property type="entry name" value="Glyco_hydro_42M"/>
    <property type="match status" value="1"/>
</dbReference>
<protein>
    <recommendedName>
        <fullName evidence="3 6">Beta-galactosidase</fullName>
        <shortName evidence="6">Beta-gal</shortName>
        <ecNumber evidence="3 6">3.2.1.23</ecNumber>
    </recommendedName>
</protein>
<dbReference type="InterPro" id="IPR013529">
    <property type="entry name" value="Glyco_hydro_42_N"/>
</dbReference>
<dbReference type="Gene3D" id="2.60.40.1180">
    <property type="entry name" value="Golgi alpha-mannosidase II"/>
    <property type="match status" value="1"/>
</dbReference>
<dbReference type="PANTHER" id="PTHR36447">
    <property type="entry name" value="BETA-GALACTOSIDASE GANA"/>
    <property type="match status" value="1"/>
</dbReference>
<evidence type="ECO:0000256" key="2">
    <source>
        <dbReference type="ARBA" id="ARBA00005940"/>
    </source>
</evidence>
<feature type="binding site" evidence="9">
    <location>
        <position position="160"/>
    </location>
    <ligand>
        <name>Zn(2+)</name>
        <dbReference type="ChEBI" id="CHEBI:29105"/>
    </ligand>
</feature>
<evidence type="ECO:0000256" key="8">
    <source>
        <dbReference type="PIRSR" id="PIRSR001084-2"/>
    </source>
</evidence>
<accession>A0AAC9MXJ9</accession>
<sequence length="663" mass="72989">MAGISDVTRGRIVFGGDYNPEQWTARVWRQDVELMREAGVTLVTVGVFTWARLEPTPGARDFGWLDEVLDLLHAGGIAVDLATPTASPPPWLGHRYPETLPVDADGRRLLYGSRNHFCPSSPIYREHALSLVADLAERYGDHPALAMWHVDNELCEVCYCDVSAAHFRRWLRQRYADDLDALNEAWHTVFWSQRYSDWAEIRPPRRAPYLINPGHQLDFRRFGSAALLECFEVQRDVLRAATPTMPITSNFLGLDAPLDYRALARREDVVSHDWYPDPADPAAHELAGLGFDLMRTMAGGPWFLMEGATSAVNWRRRNAAKRPGQLRAESWHAVARGASAVCFFQWRASRAGAEKYHSAMLPHAGPDTRVFREVCSLGAELRRLDELADAGIDCAVALVLDWESWWAVRLDAHPTADIDVLGRLRAFHTALARQGITVDVVGPDADLSGYRLVIAPNLYLVTEGAAANLTAFVERGGTLVLGSFSGIVDEHDHIGLGGYPARLRKVLGLRIEEFDPLAEGETVRCSSESIGDFEARDWLEDLRPEGAEVLATVADGHRAGRPVMLRNGFGAGAAWYLATEPDPRALAELLRKVCVDAGVAGVLPELPVGVTAVRRGRVLFVINNRSDAVSVQLDAAARVDLLGGQPHSGLTELGAFAVLALME</sequence>
<proteinExistence type="inferred from homology"/>
<dbReference type="CDD" id="cd03143">
    <property type="entry name" value="A4_beta-galactosidase_middle_domain"/>
    <property type="match status" value="1"/>
</dbReference>
<feature type="active site" description="Nucleophile" evidence="7">
    <location>
        <position position="306"/>
    </location>
</feature>
<evidence type="ECO:0000256" key="5">
    <source>
        <dbReference type="ARBA" id="ARBA00023295"/>
    </source>
</evidence>
<dbReference type="InterPro" id="IPR003476">
    <property type="entry name" value="Glyco_hydro_42"/>
</dbReference>
<evidence type="ECO:0000313" key="13">
    <source>
        <dbReference type="Proteomes" id="UP000095210"/>
    </source>
</evidence>
<feature type="binding site" evidence="9">
    <location>
        <position position="158"/>
    </location>
    <ligand>
        <name>Zn(2+)</name>
        <dbReference type="ChEBI" id="CHEBI:29105"/>
    </ligand>
</feature>
<feature type="domain" description="Beta-galactosidase trimerisation" evidence="11">
    <location>
        <begin position="396"/>
        <end position="599"/>
    </location>
</feature>
<feature type="binding site" evidence="9">
    <location>
        <position position="118"/>
    </location>
    <ligand>
        <name>Zn(2+)</name>
        <dbReference type="ChEBI" id="CHEBI:29105"/>
    </ligand>
</feature>
<feature type="binding site" evidence="8">
    <location>
        <position position="314"/>
    </location>
    <ligand>
        <name>substrate</name>
    </ligand>
</feature>
<evidence type="ECO:0000259" key="11">
    <source>
        <dbReference type="Pfam" id="PF08532"/>
    </source>
</evidence>
<keyword evidence="9" id="KW-0862">Zinc</keyword>
<dbReference type="EMBL" id="CP014859">
    <property type="protein sequence ID" value="AOS62340.1"/>
    <property type="molecule type" value="Genomic_DNA"/>
</dbReference>
<dbReference type="InterPro" id="IPR013738">
    <property type="entry name" value="Beta_galactosidase_Trimer"/>
</dbReference>
<organism evidence="12 13">
    <name type="scientific">Actinoalloteichus hymeniacidonis</name>
    <dbReference type="NCBI Taxonomy" id="340345"/>
    <lineage>
        <taxon>Bacteria</taxon>
        <taxon>Bacillati</taxon>
        <taxon>Actinomycetota</taxon>
        <taxon>Actinomycetes</taxon>
        <taxon>Pseudonocardiales</taxon>
        <taxon>Pseudonocardiaceae</taxon>
        <taxon>Actinoalloteichus</taxon>
    </lineage>
</organism>
<name>A0AAC9MXJ9_9PSEU</name>
<dbReference type="PIRSF" id="PIRSF001084">
    <property type="entry name" value="B-galactosidase"/>
    <property type="match status" value="1"/>
</dbReference>
<keyword evidence="13" id="KW-1185">Reference proteome</keyword>
<dbReference type="Gene3D" id="3.40.50.880">
    <property type="match status" value="1"/>
</dbReference>
<feature type="binding site" evidence="8">
    <location>
        <position position="152"/>
    </location>
    <ligand>
        <name>substrate</name>
    </ligand>
</feature>